<gene>
    <name evidence="6" type="ORF">MVEN_02404100</name>
</gene>
<accession>A0A8H7CCX2</accession>
<dbReference type="InterPro" id="IPR057053">
    <property type="entry name" value="MYND_ZMYND11_ZMYD8"/>
</dbReference>
<evidence type="ECO:0000256" key="2">
    <source>
        <dbReference type="ARBA" id="ARBA00022771"/>
    </source>
</evidence>
<evidence type="ECO:0000256" key="4">
    <source>
        <dbReference type="PROSITE-ProRule" id="PRU00134"/>
    </source>
</evidence>
<dbReference type="Pfam" id="PF24324">
    <property type="entry name" value="MYND_ZMYND11_ZMYD8"/>
    <property type="match status" value="1"/>
</dbReference>
<dbReference type="Proteomes" id="UP000620124">
    <property type="component" value="Unassembled WGS sequence"/>
</dbReference>
<evidence type="ECO:0000256" key="1">
    <source>
        <dbReference type="ARBA" id="ARBA00022723"/>
    </source>
</evidence>
<evidence type="ECO:0000313" key="6">
    <source>
        <dbReference type="EMBL" id="KAF7332979.1"/>
    </source>
</evidence>
<reference evidence="6" key="1">
    <citation type="submission" date="2020-05" db="EMBL/GenBank/DDBJ databases">
        <title>Mycena genomes resolve the evolution of fungal bioluminescence.</title>
        <authorList>
            <person name="Tsai I.J."/>
        </authorList>
    </citation>
    <scope>NUCLEOTIDE SEQUENCE</scope>
    <source>
        <strain evidence="6">CCC161011</strain>
    </source>
</reference>
<dbReference type="PROSITE" id="PS50865">
    <property type="entry name" value="ZF_MYND_2"/>
    <property type="match status" value="1"/>
</dbReference>
<dbReference type="Gene3D" id="6.10.140.2220">
    <property type="match status" value="1"/>
</dbReference>
<feature type="domain" description="MYND-type" evidence="5">
    <location>
        <begin position="233"/>
        <end position="278"/>
    </location>
</feature>
<evidence type="ECO:0000259" key="5">
    <source>
        <dbReference type="PROSITE" id="PS50865"/>
    </source>
</evidence>
<comment type="caution">
    <text evidence="6">The sequence shown here is derived from an EMBL/GenBank/DDBJ whole genome shotgun (WGS) entry which is preliminary data.</text>
</comment>
<sequence length="354" mass="38983">MRPQVIEDSFFRLPADVPFYEGQEDYVRVKESLVDYHIASRDLRSAVIECSKYLVANPGTSLIPGAADGDGEKRLEIAIRRISGCAGFAKKLDLALSCLDTIINPEGEDPCDDVSDELLAKALSCAAFVHIELYEAARRRNDIKLANDHLYAAAMYADASISRGLVSPNALWVTSVLTRSATQYNIDIRNSPRYRVFKDLWSAMDKREEEMAVEDRKRSAKVAKAPNSYKCAAKGCGMEGTSKTALLRCGGKCPAEVKPSYCSKECQKKEWPAHKKICKPGSAVTPAENGPTVEVNLTDPTALDGEISTERGPERIIELPHPGMPGGKLRIISKHMSPVFLRYLKESMNAARAQ</sequence>
<evidence type="ECO:0000313" key="7">
    <source>
        <dbReference type="Proteomes" id="UP000620124"/>
    </source>
</evidence>
<dbReference type="SUPFAM" id="SSF144232">
    <property type="entry name" value="HIT/MYND zinc finger-like"/>
    <property type="match status" value="1"/>
</dbReference>
<evidence type="ECO:0000256" key="3">
    <source>
        <dbReference type="ARBA" id="ARBA00022833"/>
    </source>
</evidence>
<dbReference type="OrthoDB" id="432970at2759"/>
<name>A0A8H7CCX2_9AGAR</name>
<dbReference type="AlphaFoldDB" id="A0A8H7CCX2"/>
<protein>
    <submittedName>
        <fullName evidence="6">MYND-type domain-containing protein</fullName>
    </submittedName>
</protein>
<dbReference type="InterPro" id="IPR002893">
    <property type="entry name" value="Znf_MYND"/>
</dbReference>
<keyword evidence="2 4" id="KW-0863">Zinc-finger</keyword>
<keyword evidence="1" id="KW-0479">Metal-binding</keyword>
<keyword evidence="3" id="KW-0862">Zinc</keyword>
<organism evidence="6 7">
    <name type="scientific">Mycena venus</name>
    <dbReference type="NCBI Taxonomy" id="2733690"/>
    <lineage>
        <taxon>Eukaryota</taxon>
        <taxon>Fungi</taxon>
        <taxon>Dikarya</taxon>
        <taxon>Basidiomycota</taxon>
        <taxon>Agaricomycotina</taxon>
        <taxon>Agaricomycetes</taxon>
        <taxon>Agaricomycetidae</taxon>
        <taxon>Agaricales</taxon>
        <taxon>Marasmiineae</taxon>
        <taxon>Mycenaceae</taxon>
        <taxon>Mycena</taxon>
    </lineage>
</organism>
<keyword evidence="7" id="KW-1185">Reference proteome</keyword>
<dbReference type="EMBL" id="JACAZI010000031">
    <property type="protein sequence ID" value="KAF7332979.1"/>
    <property type="molecule type" value="Genomic_DNA"/>
</dbReference>
<dbReference type="GO" id="GO:0008270">
    <property type="term" value="F:zinc ion binding"/>
    <property type="evidence" value="ECO:0007669"/>
    <property type="project" value="UniProtKB-KW"/>
</dbReference>
<proteinExistence type="predicted"/>